<feature type="compositionally biased region" description="Polar residues" evidence="1">
    <location>
        <begin position="72"/>
        <end position="82"/>
    </location>
</feature>
<organism evidence="2 3">
    <name type="scientific">Eumeta variegata</name>
    <name type="common">Bagworm moth</name>
    <name type="synonym">Eumeta japonica</name>
    <dbReference type="NCBI Taxonomy" id="151549"/>
    <lineage>
        <taxon>Eukaryota</taxon>
        <taxon>Metazoa</taxon>
        <taxon>Ecdysozoa</taxon>
        <taxon>Arthropoda</taxon>
        <taxon>Hexapoda</taxon>
        <taxon>Insecta</taxon>
        <taxon>Pterygota</taxon>
        <taxon>Neoptera</taxon>
        <taxon>Endopterygota</taxon>
        <taxon>Lepidoptera</taxon>
        <taxon>Glossata</taxon>
        <taxon>Ditrysia</taxon>
        <taxon>Tineoidea</taxon>
        <taxon>Psychidae</taxon>
        <taxon>Oiketicinae</taxon>
        <taxon>Eumeta</taxon>
    </lineage>
</organism>
<evidence type="ECO:0000313" key="3">
    <source>
        <dbReference type="Proteomes" id="UP000299102"/>
    </source>
</evidence>
<reference evidence="2 3" key="1">
    <citation type="journal article" date="2019" name="Commun. Biol.">
        <title>The bagworm genome reveals a unique fibroin gene that provides high tensile strength.</title>
        <authorList>
            <person name="Kono N."/>
            <person name="Nakamura H."/>
            <person name="Ohtoshi R."/>
            <person name="Tomita M."/>
            <person name="Numata K."/>
            <person name="Arakawa K."/>
        </authorList>
    </citation>
    <scope>NUCLEOTIDE SEQUENCE [LARGE SCALE GENOMIC DNA]</scope>
</reference>
<evidence type="ECO:0000313" key="2">
    <source>
        <dbReference type="EMBL" id="GBP12504.1"/>
    </source>
</evidence>
<evidence type="ECO:0008006" key="4">
    <source>
        <dbReference type="Google" id="ProtNLM"/>
    </source>
</evidence>
<sequence>MEGQRYDCQATLRGAADKSAAQGTRGSRTEDVEVIARSAVLQDNASVHTARVSRQALKDTGFSEIDHPPQPRSISLATTFFH</sequence>
<protein>
    <recommendedName>
        <fullName evidence="4">Mariner Mos1 transposase</fullName>
    </recommendedName>
</protein>
<dbReference type="InterPro" id="IPR036397">
    <property type="entry name" value="RNaseH_sf"/>
</dbReference>
<accession>A0A4C1TED4</accession>
<keyword evidence="3" id="KW-1185">Reference proteome</keyword>
<evidence type="ECO:0000256" key="1">
    <source>
        <dbReference type="SAM" id="MobiDB-lite"/>
    </source>
</evidence>
<dbReference type="Gene3D" id="3.30.420.10">
    <property type="entry name" value="Ribonuclease H-like superfamily/Ribonuclease H"/>
    <property type="match status" value="1"/>
</dbReference>
<gene>
    <name evidence="2" type="ORF">EVAR_10181_1</name>
</gene>
<dbReference type="GO" id="GO:0003676">
    <property type="term" value="F:nucleic acid binding"/>
    <property type="evidence" value="ECO:0007669"/>
    <property type="project" value="InterPro"/>
</dbReference>
<comment type="caution">
    <text evidence="2">The sequence shown here is derived from an EMBL/GenBank/DDBJ whole genome shotgun (WGS) entry which is preliminary data.</text>
</comment>
<dbReference type="EMBL" id="BGZK01000052">
    <property type="protein sequence ID" value="GBP12504.1"/>
    <property type="molecule type" value="Genomic_DNA"/>
</dbReference>
<feature type="region of interest" description="Disordered" evidence="1">
    <location>
        <begin position="60"/>
        <end position="82"/>
    </location>
</feature>
<dbReference type="OrthoDB" id="10017160at2759"/>
<dbReference type="Proteomes" id="UP000299102">
    <property type="component" value="Unassembled WGS sequence"/>
</dbReference>
<name>A0A4C1TED4_EUMVA</name>
<proteinExistence type="predicted"/>
<dbReference type="AlphaFoldDB" id="A0A4C1TED4"/>